<comment type="similarity">
    <text evidence="7">Belongs to the light-harvesting chlorophyll a/b-binding (LHC) protein family.</text>
</comment>
<dbReference type="GO" id="GO:0009765">
    <property type="term" value="P:photosynthesis, light harvesting"/>
    <property type="evidence" value="ECO:0007669"/>
    <property type="project" value="InterPro"/>
</dbReference>
<protein>
    <recommendedName>
        <fullName evidence="7">Chlorophyll a-b binding protein, chloroplastic</fullName>
    </recommendedName>
</protein>
<dbReference type="AlphaFoldDB" id="E7EAW1"/>
<dbReference type="PANTHER" id="PTHR21649">
    <property type="entry name" value="CHLOROPHYLL A/B BINDING PROTEIN"/>
    <property type="match status" value="1"/>
</dbReference>
<keyword evidence="1 6" id="KW-0148">Chlorophyll</keyword>
<keyword evidence="2 7" id="KW-0150">Chloroplast</keyword>
<feature type="binding site" evidence="6">
    <location>
        <position position="218"/>
    </location>
    <ligand>
        <name>chlorophyll a</name>
        <dbReference type="ChEBI" id="CHEBI:58416"/>
        <label>1</label>
    </ligand>
</feature>
<feature type="binding site" evidence="6">
    <location>
        <position position="94"/>
    </location>
    <ligand>
        <name>chlorophyll a</name>
        <dbReference type="ChEBI" id="CHEBI:58416"/>
        <label>1</label>
    </ligand>
</feature>
<keyword evidence="4 7" id="KW-0934">Plastid</keyword>
<dbReference type="Gene3D" id="1.10.3460.10">
    <property type="entry name" value="Chlorophyll a/b binding protein domain"/>
    <property type="match status" value="1"/>
</dbReference>
<comment type="subcellular location">
    <subcellularLocation>
        <location evidence="7">Plastid</location>
        <location evidence="7">Chloroplast thylakoid membrane</location>
    </subcellularLocation>
</comment>
<feature type="binding site" evidence="6">
    <location>
        <position position="206"/>
    </location>
    <ligand>
        <name>chlorophyll a</name>
        <dbReference type="ChEBI" id="CHEBI:58416"/>
        <label>1</label>
    </ligand>
</feature>
<feature type="binding site" evidence="6">
    <location>
        <position position="204"/>
    </location>
    <ligand>
        <name>chlorophyll a</name>
        <dbReference type="ChEBI" id="CHEBI:58416"/>
        <label>1</label>
    </ligand>
</feature>
<evidence type="ECO:0000313" key="8">
    <source>
        <dbReference type="EMBL" id="ADU04495.1"/>
    </source>
</evidence>
<dbReference type="GO" id="GO:0016168">
    <property type="term" value="F:chlorophyll binding"/>
    <property type="evidence" value="ECO:0007669"/>
    <property type="project" value="UniProtKB-KW"/>
</dbReference>
<feature type="binding site" evidence="6">
    <location>
        <position position="91"/>
    </location>
    <ligand>
        <name>chlorophyll a</name>
        <dbReference type="ChEBI" id="CHEBI:58416"/>
        <label>1</label>
    </ligand>
</feature>
<keyword evidence="3 7" id="KW-0602">Photosynthesis</keyword>
<evidence type="ECO:0000256" key="5">
    <source>
        <dbReference type="ARBA" id="ARBA00022991"/>
    </source>
</evidence>
<dbReference type="GO" id="GO:0009523">
    <property type="term" value="C:photosystem II"/>
    <property type="evidence" value="ECO:0007669"/>
    <property type="project" value="UniProtKB-KW"/>
</dbReference>
<accession>E7EAW1</accession>
<dbReference type="InterPro" id="IPR001344">
    <property type="entry name" value="Chloro_AB-bd_pln"/>
</dbReference>
<feature type="binding site" evidence="6">
    <location>
        <position position="229"/>
    </location>
    <ligand>
        <name>chlorophyll a</name>
        <dbReference type="ChEBI" id="CHEBI:58416"/>
        <label>1</label>
    </ligand>
</feature>
<dbReference type="SUPFAM" id="SSF103511">
    <property type="entry name" value="Chlorophyll a-b binding protein"/>
    <property type="match status" value="1"/>
</dbReference>
<evidence type="ECO:0000256" key="3">
    <source>
        <dbReference type="ARBA" id="ARBA00022531"/>
    </source>
</evidence>
<dbReference type="GO" id="GO:0009522">
    <property type="term" value="C:photosystem I"/>
    <property type="evidence" value="ECO:0007669"/>
    <property type="project" value="UniProtKB-KW"/>
</dbReference>
<feature type="binding site" evidence="6">
    <location>
        <position position="201"/>
    </location>
    <ligand>
        <name>chlorophyll a</name>
        <dbReference type="ChEBI" id="CHEBI:58416"/>
        <label>1</label>
    </ligand>
</feature>
<evidence type="ECO:0000256" key="7">
    <source>
        <dbReference type="RuleBase" id="RU363080"/>
    </source>
</evidence>
<feature type="binding site" evidence="6">
    <location>
        <position position="200"/>
    </location>
    <ligand>
        <name>chlorophyll a</name>
        <dbReference type="ChEBI" id="CHEBI:58416"/>
        <label>1</label>
    </ligand>
</feature>
<evidence type="ECO:0000256" key="6">
    <source>
        <dbReference type="PIRSR" id="PIRSR601344-1"/>
    </source>
</evidence>
<keyword evidence="7" id="KW-0604">Photosystem II</keyword>
<dbReference type="Pfam" id="PF00504">
    <property type="entry name" value="Chloroa_b-bind"/>
    <property type="match status" value="1"/>
</dbReference>
<name>E7EAW1_9CHLO</name>
<reference evidence="8" key="1">
    <citation type="journal article" date="2012" name="Extremophiles">
        <title>Cloning and expression analysis of two different LhcSR genes involved in stress adaptation in an Antarctic microalga, Chlamydomonas sp. ICE-L.</title>
        <authorList>
            <person name="Mou S."/>
            <person name="Zhang X."/>
            <person name="Ye N."/>
            <person name="Dong M."/>
            <person name="Liang C."/>
            <person name="Liang Q."/>
            <person name="Miao J."/>
            <person name="Xu D."/>
            <person name="Zheng Z."/>
        </authorList>
    </citation>
    <scope>NUCLEOTIDE SEQUENCE</scope>
    <source>
        <strain evidence="8">ICE-L</strain>
    </source>
</reference>
<keyword evidence="7" id="KW-0603">Photosystem I</keyword>
<evidence type="ECO:0000256" key="4">
    <source>
        <dbReference type="ARBA" id="ARBA00022640"/>
    </source>
</evidence>
<keyword evidence="5 7" id="KW-0157">Chromophore</keyword>
<sequence>MDPRAIILTKHTFTFTRLKMSMTMMKNAVTRRGVSTKATGGGKTKSARVQDTTSYLMTLPGISAPFPDMFDPAGLASTASVVDVRRWRESELVHGRVCMLAALGFVVGEQLEDFPAFMNFDGSITGPAINQFQQVQQGFWEPLLIAIGLAETYRVALGWSTPVANGFNNLKEEYEMGNLYFDPLGICPEDPEELMVLQTKELNNGRLAMIAVAGFTAQELVDQQGIFEHLAATVADDVVREVDVLEKAAGLPETPIPFPGF</sequence>
<keyword evidence="7" id="KW-0793">Thylakoid</keyword>
<organism evidence="8">
    <name type="scientific">Chlamydomonas sp. ICE-L</name>
    <dbReference type="NCBI Taxonomy" id="309537"/>
    <lineage>
        <taxon>Eukaryota</taxon>
        <taxon>Viridiplantae</taxon>
        <taxon>Chlorophyta</taxon>
        <taxon>core chlorophytes</taxon>
        <taxon>Chlorophyceae</taxon>
        <taxon>CS clade</taxon>
        <taxon>Chlamydomonadales</taxon>
        <taxon>Chlamydomonadaceae</taxon>
        <taxon>Chlamydomonas</taxon>
    </lineage>
</organism>
<dbReference type="InterPro" id="IPR022796">
    <property type="entry name" value="Chloroa_b-bind"/>
</dbReference>
<proteinExistence type="evidence at transcript level"/>
<comment type="function">
    <text evidence="7">The light-harvesting complex (LHC) functions as a light receptor, it captures and delivers excitation energy to photosystems with which it is closely associated.</text>
</comment>
<dbReference type="EMBL" id="HQ639411">
    <property type="protein sequence ID" value="ADU04495.1"/>
    <property type="molecule type" value="mRNA"/>
</dbReference>
<feature type="binding site" description="axial binding residue" evidence="6">
    <location>
        <position position="55"/>
    </location>
    <ligand>
        <name>chlorophyll b</name>
        <dbReference type="ChEBI" id="CHEBI:61721"/>
        <label>1</label>
    </ligand>
    <ligandPart>
        <name>Mg</name>
        <dbReference type="ChEBI" id="CHEBI:25107"/>
    </ligandPart>
</feature>
<dbReference type="GO" id="GO:0009535">
    <property type="term" value="C:chloroplast thylakoid membrane"/>
    <property type="evidence" value="ECO:0007669"/>
    <property type="project" value="UniProtKB-SubCell"/>
</dbReference>
<evidence type="ECO:0000256" key="2">
    <source>
        <dbReference type="ARBA" id="ARBA00022528"/>
    </source>
</evidence>
<evidence type="ECO:0000256" key="1">
    <source>
        <dbReference type="ARBA" id="ARBA00022494"/>
    </source>
</evidence>
<feature type="binding site" description="axial binding residue" evidence="6">
    <location>
        <position position="96"/>
    </location>
    <ligand>
        <name>chlorophyll b</name>
        <dbReference type="ChEBI" id="CHEBI:61721"/>
        <label>1</label>
    </ligand>
    <ligandPart>
        <name>Mg</name>
        <dbReference type="ChEBI" id="CHEBI:25107"/>
    </ligandPart>
</feature>